<protein>
    <submittedName>
        <fullName evidence="2">Uncharacterized protein</fullName>
    </submittedName>
</protein>
<dbReference type="Proteomes" id="UP000305778">
    <property type="component" value="Unassembled WGS sequence"/>
</dbReference>
<evidence type="ECO:0000313" key="2">
    <source>
        <dbReference type="EMBL" id="TKA02076.1"/>
    </source>
</evidence>
<dbReference type="RefSeq" id="WP_136728930.1">
    <property type="nucleotide sequence ID" value="NZ_SUMC01000065.1"/>
</dbReference>
<organism evidence="2 3">
    <name type="scientific">Actinacidiphila oryziradicis</name>
    <dbReference type="NCBI Taxonomy" id="2571141"/>
    <lineage>
        <taxon>Bacteria</taxon>
        <taxon>Bacillati</taxon>
        <taxon>Actinomycetota</taxon>
        <taxon>Actinomycetes</taxon>
        <taxon>Kitasatosporales</taxon>
        <taxon>Streptomycetaceae</taxon>
        <taxon>Actinacidiphila</taxon>
    </lineage>
</organism>
<reference evidence="2 3" key="1">
    <citation type="submission" date="2019-04" db="EMBL/GenBank/DDBJ databases">
        <title>Streptomyces oryziradicis sp. nov., a novel actinomycete isolated from rhizosphere soil of rice (Oryza sativa L.).</title>
        <authorList>
            <person name="Li C."/>
        </authorList>
    </citation>
    <scope>NUCLEOTIDE SEQUENCE [LARGE SCALE GENOMIC DNA]</scope>
    <source>
        <strain evidence="2 3">NEAU-C40</strain>
    </source>
</reference>
<comment type="caution">
    <text evidence="2">The sequence shown here is derived from an EMBL/GenBank/DDBJ whole genome shotgun (WGS) entry which is preliminary data.</text>
</comment>
<proteinExistence type="predicted"/>
<feature type="region of interest" description="Disordered" evidence="1">
    <location>
        <begin position="75"/>
        <end position="98"/>
    </location>
</feature>
<name>A0A4U0S028_9ACTN</name>
<dbReference type="EMBL" id="SUMC01000065">
    <property type="protein sequence ID" value="TKA02076.1"/>
    <property type="molecule type" value="Genomic_DNA"/>
</dbReference>
<evidence type="ECO:0000256" key="1">
    <source>
        <dbReference type="SAM" id="MobiDB-lite"/>
    </source>
</evidence>
<evidence type="ECO:0000313" key="3">
    <source>
        <dbReference type="Proteomes" id="UP000305778"/>
    </source>
</evidence>
<keyword evidence="3" id="KW-1185">Reference proteome</keyword>
<feature type="compositionally biased region" description="Basic and acidic residues" evidence="1">
    <location>
        <begin position="75"/>
        <end position="84"/>
    </location>
</feature>
<accession>A0A4U0S028</accession>
<dbReference type="AlphaFoldDB" id="A0A4U0S028"/>
<sequence>MHLKDGQVVDVSGTEGGRYLGRRRSLQQLSRQPVIICTTSGPLAKEVANATGLRVYAPSGLTSPLLDVTKGHDGRDGTWDRYDPDPQSGIGAAVTDLL</sequence>
<gene>
    <name evidence="2" type="ORF">FCI23_39215</name>
</gene>